<accession>A0A9P7CZ87</accession>
<dbReference type="Proteomes" id="UP000714275">
    <property type="component" value="Unassembled WGS sequence"/>
</dbReference>
<protein>
    <submittedName>
        <fullName evidence="1">Uncharacterized protein</fullName>
    </submittedName>
</protein>
<comment type="caution">
    <text evidence="1">The sequence shown here is derived from an EMBL/GenBank/DDBJ whole genome shotgun (WGS) entry which is preliminary data.</text>
</comment>
<feature type="non-terminal residue" evidence="1">
    <location>
        <position position="1"/>
    </location>
</feature>
<sequence>KTPLKINKFTGKESSTPLAFSELNWGQFTTDYHLSIIKCGPKYTTDTIAMAH</sequence>
<dbReference type="AlphaFoldDB" id="A0A9P7CZ87"/>
<dbReference type="EMBL" id="JABBWD010000053">
    <property type="protein sequence ID" value="KAG1772487.1"/>
    <property type="molecule type" value="Genomic_DNA"/>
</dbReference>
<name>A0A9P7CZ87_9AGAM</name>
<evidence type="ECO:0000313" key="1">
    <source>
        <dbReference type="EMBL" id="KAG1772487.1"/>
    </source>
</evidence>
<organism evidence="1 2">
    <name type="scientific">Suillus placidus</name>
    <dbReference type="NCBI Taxonomy" id="48579"/>
    <lineage>
        <taxon>Eukaryota</taxon>
        <taxon>Fungi</taxon>
        <taxon>Dikarya</taxon>
        <taxon>Basidiomycota</taxon>
        <taxon>Agaricomycotina</taxon>
        <taxon>Agaricomycetes</taxon>
        <taxon>Agaricomycetidae</taxon>
        <taxon>Boletales</taxon>
        <taxon>Suillineae</taxon>
        <taxon>Suillaceae</taxon>
        <taxon>Suillus</taxon>
    </lineage>
</organism>
<reference evidence="1" key="1">
    <citation type="journal article" date="2020" name="New Phytol.">
        <title>Comparative genomics reveals dynamic genome evolution in host specialist ectomycorrhizal fungi.</title>
        <authorList>
            <person name="Lofgren L.A."/>
            <person name="Nguyen N.H."/>
            <person name="Vilgalys R."/>
            <person name="Ruytinx J."/>
            <person name="Liao H.L."/>
            <person name="Branco S."/>
            <person name="Kuo A."/>
            <person name="LaButti K."/>
            <person name="Lipzen A."/>
            <person name="Andreopoulos W."/>
            <person name="Pangilinan J."/>
            <person name="Riley R."/>
            <person name="Hundley H."/>
            <person name="Na H."/>
            <person name="Barry K."/>
            <person name="Grigoriev I.V."/>
            <person name="Stajich J.E."/>
            <person name="Kennedy P.G."/>
        </authorList>
    </citation>
    <scope>NUCLEOTIDE SEQUENCE</scope>
    <source>
        <strain evidence="1">DOB743</strain>
    </source>
</reference>
<dbReference type="OrthoDB" id="2690833at2759"/>
<proteinExistence type="predicted"/>
<evidence type="ECO:0000313" key="2">
    <source>
        <dbReference type="Proteomes" id="UP000714275"/>
    </source>
</evidence>
<keyword evidence="2" id="KW-1185">Reference proteome</keyword>
<gene>
    <name evidence="1" type="ORF">EV702DRAFT_936435</name>
</gene>
<feature type="non-terminal residue" evidence="1">
    <location>
        <position position="52"/>
    </location>
</feature>